<gene>
    <name evidence="1" type="ORF">PL78_16285</name>
</gene>
<organism evidence="1 2">
    <name type="scientific">Yersinia entomophaga</name>
    <dbReference type="NCBI Taxonomy" id="935293"/>
    <lineage>
        <taxon>Bacteria</taxon>
        <taxon>Pseudomonadati</taxon>
        <taxon>Pseudomonadota</taxon>
        <taxon>Gammaproteobacteria</taxon>
        <taxon>Enterobacterales</taxon>
        <taxon>Yersiniaceae</taxon>
        <taxon>Yersinia</taxon>
    </lineage>
</organism>
<dbReference type="EMBL" id="CP010029">
    <property type="protein sequence ID" value="ANI31370.1"/>
    <property type="molecule type" value="Genomic_DNA"/>
</dbReference>
<reference evidence="1 2" key="1">
    <citation type="journal article" date="2016" name="Toxins">
        <title>The Draft Genome Sequence of the Yersinia entomophaga Entomopathogenic Type Strain MH96T.</title>
        <authorList>
            <person name="Hurst M.R."/>
            <person name="Beattie A."/>
            <person name="Altermann E."/>
            <person name="Moraga R.M."/>
            <person name="Harper L.A."/>
            <person name="Calder J."/>
            <person name="Laugraud A."/>
        </authorList>
    </citation>
    <scope>NUCLEOTIDE SEQUENCE [LARGE SCALE GENOMIC DNA]</scope>
    <source>
        <strain evidence="1 2">MH96</strain>
    </source>
</reference>
<evidence type="ECO:0000313" key="2">
    <source>
        <dbReference type="Proteomes" id="UP000266744"/>
    </source>
</evidence>
<evidence type="ECO:0000313" key="1">
    <source>
        <dbReference type="EMBL" id="ANI31370.1"/>
    </source>
</evidence>
<keyword evidence="2" id="KW-1185">Reference proteome</keyword>
<dbReference type="RefSeq" id="WP_049634905.1">
    <property type="nucleotide sequence ID" value="NZ_CP010029.1"/>
</dbReference>
<name>A0ABM6BPQ7_YERET</name>
<accession>A0ABM6BPQ7</accession>
<dbReference type="Proteomes" id="UP000266744">
    <property type="component" value="Chromosome"/>
</dbReference>
<proteinExistence type="predicted"/>
<sequence length="109" mass="12133">MSLQLLRQAIQARKPISFEYNKPGKIPGERIGNPHAIFIMRKKDQSESTKVHIVQVGGVTDSAPNFPEFRLFDIAEISNIKIIDAGAPFAIDGGYNPHWDGYKNVIAKV</sequence>
<protein>
    <submittedName>
        <fullName evidence="1">Uncharacterized protein</fullName>
    </submittedName>
</protein>